<evidence type="ECO:0000313" key="2">
    <source>
        <dbReference type="Proteomes" id="UP001284601"/>
    </source>
</evidence>
<proteinExistence type="predicted"/>
<sequence>MSQHRRRADIAATAAMLTALTRYAVAIVPSARAEIARWRTRASAIPEPAARRLALETLDAEHLNAEAAAVFSLLAPRRARGAVVRLLVPWQIMYDYLDTITEQPAHDPLNRSRRLHRALAAAIEPASRRSSDDFDAGDGHYLLSLVDTCRQRFWQLPAASAIAPSAAIEARRCAEAQSQTHAAMLTGRMTELRDWAAHDRAEHKLDWWESAAAGISSLGVHALLAAAADRATGTADARAIAQSYAFVCALSTMLDSLVDVDADSHTGNFSYFSAYPDATSAATGMRKLAARSVQSAERLHRGPSHRIIVSGLAAFYLSLPSAHATPTTAAGTEAVLDALRPAVKPALALLRLRRAQAESDGTGAHG</sequence>
<accession>A0ABU4HK92</accession>
<dbReference type="EMBL" id="JAWSTH010000002">
    <property type="protein sequence ID" value="MDW5592970.1"/>
    <property type="molecule type" value="Genomic_DNA"/>
</dbReference>
<organism evidence="1 2">
    <name type="scientific">Conexibacter stalactiti</name>
    <dbReference type="NCBI Taxonomy" id="1940611"/>
    <lineage>
        <taxon>Bacteria</taxon>
        <taxon>Bacillati</taxon>
        <taxon>Actinomycetota</taxon>
        <taxon>Thermoleophilia</taxon>
        <taxon>Solirubrobacterales</taxon>
        <taxon>Conexibacteraceae</taxon>
        <taxon>Conexibacter</taxon>
    </lineage>
</organism>
<name>A0ABU4HK92_9ACTN</name>
<dbReference type="Pfam" id="PF10776">
    <property type="entry name" value="DUF2600"/>
    <property type="match status" value="1"/>
</dbReference>
<reference evidence="2" key="1">
    <citation type="submission" date="2023-07" db="EMBL/GenBank/DDBJ databases">
        <title>Conexibacter stalactiti sp. nov., isolated from stalactites in a lava cave and emended description of the genus Conexibacter.</title>
        <authorList>
            <person name="Lee S.D."/>
        </authorList>
    </citation>
    <scope>NUCLEOTIDE SEQUENCE [LARGE SCALE GENOMIC DNA]</scope>
    <source>
        <strain evidence="2">KCTC 39840</strain>
    </source>
</reference>
<dbReference type="RefSeq" id="WP_318595230.1">
    <property type="nucleotide sequence ID" value="NZ_JAWSTH010000002.1"/>
</dbReference>
<comment type="caution">
    <text evidence="1">The sequence shown here is derived from an EMBL/GenBank/DDBJ whole genome shotgun (WGS) entry which is preliminary data.</text>
</comment>
<keyword evidence="2" id="KW-1185">Reference proteome</keyword>
<dbReference type="InterPro" id="IPR019712">
    <property type="entry name" value="YtpB-like"/>
</dbReference>
<evidence type="ECO:0000313" key="1">
    <source>
        <dbReference type="EMBL" id="MDW5592970.1"/>
    </source>
</evidence>
<protein>
    <submittedName>
        <fullName evidence="1">DUF2600 family protein</fullName>
    </submittedName>
</protein>
<dbReference type="Proteomes" id="UP001284601">
    <property type="component" value="Unassembled WGS sequence"/>
</dbReference>
<gene>
    <name evidence="1" type="ORF">R7226_01385</name>
</gene>